<feature type="compositionally biased region" description="Basic and acidic residues" evidence="11">
    <location>
        <begin position="1277"/>
        <end position="1289"/>
    </location>
</feature>
<feature type="region of interest" description="Disordered" evidence="11">
    <location>
        <begin position="17"/>
        <end position="149"/>
    </location>
</feature>
<sequence length="1433" mass="162866">MSGRSLRNTVDGVIDLLSSSSDSESASNASNSSNYENGKPNTKSVLETKLRKNPGHKHDSEDENEFGIPNTLPPSKSGPRKSTSVAERRKREKDYDSDSFIEIGDRSESDGDDFNIQVPDSSPQRKRSSKVSSELDSSPPAKITTKLPSLREKFAFKEENGLRPQPSDFKTDYLELKRVFPKLPASTIISALKSQKTLRNSIQYLKSLSSDDFKPSQKPIKSATSHRLDSLSSKSGKLILSSSPTRSVSRSGLNAFDKEKQARFERDKRLREKAKAIEEKKRKHIQREQELARQKAKEEDIISSKVLLNKTSKSIKDRYVSRQTRLKSADYEENLLDNENEEDNDSEVELVDSDESLEEITVPPARTRSKRGYEDDDDYSPKKQNTSVKPKKTKISRANRAEKRSVVIEDDDFALPEFEVDEDADLNMDEKIVKLFNNAEIRDIIDLSNMKPEQATIVVKSRPYRTLSDIYTLDLTPEKKTSRAHKKPIERFVDTINQKLLAYSAIDTLLKQCFDYSRSITKEIKKWGVNLKGENMTGELSITNVEVSGDETGDELSNENKSSSDDDTDEPILKRSVLKKKFKIDGSENDDDYNFSGRKKIYRSGIDNSIVKDKICYFKRKPELLSDGISLKDYQQVGINWINLLFQKQLSCILADEMGLGKTAQVIAFLSHLKQKRYLGPHLIVVPSSTLENWLREFEKFSPSLKVIPYYGSLDEREELRSVLIEDDYDVVVTTYTLTTGKIDAPFLQMLDFNVIVYDEGHMLKNATSDRYKKLTRLKANFRLLLTGTPLQNNLRELVSLLDFILPEIFDSKLSKLELLFDQKATTKTENHKIEGEAYNPLMSEQAINKAKVMMSPFILRRTKAQVMKDLPQKHTSIEYCVLTPSQKRIYNEELNSIDAVRQEKARRKVLNEKELKNLPPLINRGSNLLMMLRKACMHPLLFRRNYTDLMLKVMSRLIMKNPAYADANQQYIFEDFQVMTDFEIAQFCHNYPNELGKFVLKQKIYEDSGKVKVLVDMLTKIIERGEKVLVFSLFTQMLDILEKVLSLHNWKFLRLDGATAVESRQSIIDKFYEDKTIPVMLLSTKAGGFGINLVCATNVIIFDQSLNPHDDKQAEDRAHRVGQTKEVYVTRLITKGSIEENILHLAFNKLQLDNSMMAQKVEDILLKTVEDILASKEEATIEEVKGKENKEKAGETIQQTGSAFDAFETPLSLELVTDTDKQVKDELIVIDMPEEGKEILNGNTKNRRRRTRQRINYYDGNSIPIDVSASDDEDGEVKKELKKDKSFQPDDSGFSDKITEPETENIDQNSYKKLKSKIEVVGNTSNYVKIEPKVLAALAQGSKPITQNNISTKNDENSLRHYLRSGSRDKLVDSTSTNQNGLPVLPNEQQSVAASDANGAVLSPVTSIEKKVTGEIFKKTGKPENSFGNSDG</sequence>
<proteinExistence type="inferred from homology"/>
<feature type="region of interest" description="Disordered" evidence="11">
    <location>
        <begin position="548"/>
        <end position="570"/>
    </location>
</feature>
<dbReference type="GO" id="GO:0140658">
    <property type="term" value="F:ATP-dependent chromatin remodeler activity"/>
    <property type="evidence" value="ECO:0007669"/>
    <property type="project" value="UniProtKB-ARBA"/>
</dbReference>
<dbReference type="SMART" id="SM00490">
    <property type="entry name" value="HELICc"/>
    <property type="match status" value="1"/>
</dbReference>
<keyword evidence="15" id="KW-1185">Reference proteome</keyword>
<evidence type="ECO:0000256" key="7">
    <source>
        <dbReference type="ARBA" id="ARBA00022840"/>
    </source>
</evidence>
<evidence type="ECO:0000256" key="3">
    <source>
        <dbReference type="ARBA" id="ARBA00012551"/>
    </source>
</evidence>
<evidence type="ECO:0000256" key="8">
    <source>
        <dbReference type="ARBA" id="ARBA00022853"/>
    </source>
</evidence>
<dbReference type="GO" id="GO:0016787">
    <property type="term" value="F:hydrolase activity"/>
    <property type="evidence" value="ECO:0007669"/>
    <property type="project" value="UniProtKB-KW"/>
</dbReference>
<comment type="subcellular location">
    <subcellularLocation>
        <location evidence="1">Nucleus</location>
    </subcellularLocation>
</comment>
<evidence type="ECO:0000256" key="9">
    <source>
        <dbReference type="ARBA" id="ARBA00023125"/>
    </source>
</evidence>
<evidence type="ECO:0000256" key="1">
    <source>
        <dbReference type="ARBA" id="ARBA00004123"/>
    </source>
</evidence>
<feature type="region of interest" description="Disordered" evidence="11">
    <location>
        <begin position="331"/>
        <end position="396"/>
    </location>
</feature>
<dbReference type="InterPro" id="IPR000330">
    <property type="entry name" value="SNF2_N"/>
</dbReference>
<evidence type="ECO:0000313" key="14">
    <source>
        <dbReference type="EMBL" id="GAV29272.1"/>
    </source>
</evidence>
<evidence type="ECO:0000256" key="5">
    <source>
        <dbReference type="ARBA" id="ARBA00022801"/>
    </source>
</evidence>
<gene>
    <name evidence="14" type="ORF">PMKS-002754</name>
</gene>
<evidence type="ECO:0000256" key="2">
    <source>
        <dbReference type="ARBA" id="ARBA00007025"/>
    </source>
</evidence>
<evidence type="ECO:0000256" key="11">
    <source>
        <dbReference type="SAM" id="MobiDB-lite"/>
    </source>
</evidence>
<dbReference type="PROSITE" id="PS51192">
    <property type="entry name" value="HELICASE_ATP_BIND_1"/>
    <property type="match status" value="1"/>
</dbReference>
<dbReference type="OrthoDB" id="3995926at2759"/>
<dbReference type="InterPro" id="IPR049730">
    <property type="entry name" value="SNF2/RAD54-like_C"/>
</dbReference>
<feature type="domain" description="Helicase ATP-binding" evidence="12">
    <location>
        <begin position="643"/>
        <end position="808"/>
    </location>
</feature>
<feature type="compositionally biased region" description="Low complexity" evidence="11">
    <location>
        <begin position="17"/>
        <end position="37"/>
    </location>
</feature>
<dbReference type="GO" id="GO:0005524">
    <property type="term" value="F:ATP binding"/>
    <property type="evidence" value="ECO:0007669"/>
    <property type="project" value="UniProtKB-KW"/>
</dbReference>
<evidence type="ECO:0000313" key="15">
    <source>
        <dbReference type="Proteomes" id="UP000186136"/>
    </source>
</evidence>
<organism evidence="14 15">
    <name type="scientific">Pichia membranifaciens</name>
    <dbReference type="NCBI Taxonomy" id="4926"/>
    <lineage>
        <taxon>Eukaryota</taxon>
        <taxon>Fungi</taxon>
        <taxon>Dikarya</taxon>
        <taxon>Ascomycota</taxon>
        <taxon>Saccharomycotina</taxon>
        <taxon>Pichiomycetes</taxon>
        <taxon>Pichiales</taxon>
        <taxon>Pichiaceae</taxon>
        <taxon>Pichia</taxon>
    </lineage>
</organism>
<feature type="domain" description="Helicase C-terminal" evidence="13">
    <location>
        <begin position="1014"/>
        <end position="1174"/>
    </location>
</feature>
<dbReference type="Gene3D" id="3.40.50.10810">
    <property type="entry name" value="Tandem AAA-ATPase domain"/>
    <property type="match status" value="1"/>
</dbReference>
<evidence type="ECO:0000259" key="12">
    <source>
        <dbReference type="PROSITE" id="PS51192"/>
    </source>
</evidence>
<dbReference type="InterPro" id="IPR014001">
    <property type="entry name" value="Helicase_ATP-bd"/>
</dbReference>
<keyword evidence="8" id="KW-0156">Chromatin regulator</keyword>
<dbReference type="GO" id="GO:0003677">
    <property type="term" value="F:DNA binding"/>
    <property type="evidence" value="ECO:0007669"/>
    <property type="project" value="UniProtKB-KW"/>
</dbReference>
<feature type="compositionally biased region" description="Acidic residues" evidence="11">
    <location>
        <begin position="331"/>
        <end position="358"/>
    </location>
</feature>
<evidence type="ECO:0000259" key="13">
    <source>
        <dbReference type="PROSITE" id="PS51194"/>
    </source>
</evidence>
<dbReference type="InterPro" id="IPR038718">
    <property type="entry name" value="SNF2-like_sf"/>
</dbReference>
<dbReference type="SUPFAM" id="SSF52540">
    <property type="entry name" value="P-loop containing nucleoside triphosphate hydrolases"/>
    <property type="match status" value="2"/>
</dbReference>
<evidence type="ECO:0000256" key="4">
    <source>
        <dbReference type="ARBA" id="ARBA00022741"/>
    </source>
</evidence>
<comment type="similarity">
    <text evidence="2">Belongs to the SNF2/RAD54 helicase family.</text>
</comment>
<dbReference type="GO" id="GO:0005634">
    <property type="term" value="C:nucleus"/>
    <property type="evidence" value="ECO:0007669"/>
    <property type="project" value="UniProtKB-SubCell"/>
</dbReference>
<dbReference type="FunFam" id="3.40.50.10810:FF:000014">
    <property type="entry name" value="SWI/SNF-related matrix-associated actin-dependent regulator of chromatin subfamily A containing DEAD/H box 1"/>
    <property type="match status" value="1"/>
</dbReference>
<feature type="compositionally biased region" description="Basic and acidic residues" evidence="11">
    <location>
        <begin position="86"/>
        <end position="96"/>
    </location>
</feature>
<comment type="caution">
    <text evidence="14">The sequence shown here is derived from an EMBL/GenBank/DDBJ whole genome shotgun (WGS) entry which is preliminary data.</text>
</comment>
<dbReference type="CDD" id="cd18793">
    <property type="entry name" value="SF2_C_SNF"/>
    <property type="match status" value="1"/>
</dbReference>
<dbReference type="Pfam" id="PF00271">
    <property type="entry name" value="Helicase_C"/>
    <property type="match status" value="1"/>
</dbReference>
<dbReference type="PANTHER" id="PTHR10799">
    <property type="entry name" value="SNF2/RAD54 HELICASE FAMILY"/>
    <property type="match status" value="1"/>
</dbReference>
<protein>
    <recommendedName>
        <fullName evidence="3">DNA helicase</fullName>
        <ecNumber evidence="3">3.6.4.12</ecNumber>
    </recommendedName>
</protein>
<dbReference type="SMART" id="SM00487">
    <property type="entry name" value="DEXDc"/>
    <property type="match status" value="1"/>
</dbReference>
<dbReference type="GO" id="GO:0005694">
    <property type="term" value="C:chromosome"/>
    <property type="evidence" value="ECO:0007669"/>
    <property type="project" value="UniProtKB-ARBA"/>
</dbReference>
<keyword evidence="7" id="KW-0067">ATP-binding</keyword>
<feature type="region of interest" description="Disordered" evidence="11">
    <location>
        <begin position="210"/>
        <end position="229"/>
    </location>
</feature>
<accession>A0A1Q2YI97</accession>
<feature type="compositionally biased region" description="Acidic residues" evidence="11">
    <location>
        <begin position="548"/>
        <end position="557"/>
    </location>
</feature>
<name>A0A1Q2YI97_9ASCO</name>
<dbReference type="InterPro" id="IPR027417">
    <property type="entry name" value="P-loop_NTPase"/>
</dbReference>
<keyword evidence="9" id="KW-0238">DNA-binding</keyword>
<keyword evidence="10" id="KW-0539">Nucleus</keyword>
<dbReference type="GO" id="GO:0003678">
    <property type="term" value="F:DNA helicase activity"/>
    <property type="evidence" value="ECO:0007669"/>
    <property type="project" value="UniProtKB-EC"/>
</dbReference>
<dbReference type="Pfam" id="PF00176">
    <property type="entry name" value="SNF2-rel_dom"/>
    <property type="match status" value="1"/>
</dbReference>
<dbReference type="Proteomes" id="UP000186136">
    <property type="component" value="Unassembled WGS sequence"/>
</dbReference>
<keyword evidence="4" id="KW-0547">Nucleotide-binding</keyword>
<feature type="compositionally biased region" description="Low complexity" evidence="11">
    <location>
        <begin position="235"/>
        <end position="251"/>
    </location>
</feature>
<keyword evidence="5" id="KW-0378">Hydrolase</keyword>
<feature type="region of interest" description="Disordered" evidence="11">
    <location>
        <begin position="235"/>
        <end position="254"/>
    </location>
</feature>
<dbReference type="InterPro" id="IPR001650">
    <property type="entry name" value="Helicase_C-like"/>
</dbReference>
<feature type="compositionally biased region" description="Basic and acidic residues" evidence="11">
    <location>
        <begin position="46"/>
        <end position="60"/>
    </location>
</feature>
<reference evidence="14 15" key="1">
    <citation type="submission" date="2016-08" db="EMBL/GenBank/DDBJ databases">
        <title>Whole genome shotgun sequence of Pichia membranifaciens KS47-1.</title>
        <authorList>
            <person name="Konishi M."/>
            <person name="Ishida M."/>
            <person name="Arakawa T."/>
            <person name="Kato Y."/>
            <person name="Horiuchi J."/>
        </authorList>
    </citation>
    <scope>NUCLEOTIDE SEQUENCE [LARGE SCALE GENOMIC DNA]</scope>
    <source>
        <strain evidence="14 15">KS47-1</strain>
    </source>
</reference>
<evidence type="ECO:0000256" key="10">
    <source>
        <dbReference type="ARBA" id="ARBA00023242"/>
    </source>
</evidence>
<keyword evidence="6" id="KW-0347">Helicase</keyword>
<dbReference type="EC" id="3.6.4.12" evidence="3"/>
<dbReference type="EMBL" id="BDGI01000108">
    <property type="protein sequence ID" value="GAV29272.1"/>
    <property type="molecule type" value="Genomic_DNA"/>
</dbReference>
<dbReference type="PROSITE" id="PS51194">
    <property type="entry name" value="HELICASE_CTER"/>
    <property type="match status" value="1"/>
</dbReference>
<feature type="region of interest" description="Disordered" evidence="11">
    <location>
        <begin position="277"/>
        <end position="298"/>
    </location>
</feature>
<dbReference type="Gene3D" id="3.40.50.300">
    <property type="entry name" value="P-loop containing nucleotide triphosphate hydrolases"/>
    <property type="match status" value="1"/>
</dbReference>
<feature type="region of interest" description="Disordered" evidence="11">
    <location>
        <begin position="1265"/>
        <end position="1305"/>
    </location>
</feature>
<evidence type="ECO:0000256" key="6">
    <source>
        <dbReference type="ARBA" id="ARBA00022806"/>
    </source>
</evidence>